<comment type="caution">
    <text evidence="1">The sequence shown here is derived from an EMBL/GenBank/DDBJ whole genome shotgun (WGS) entry which is preliminary data.</text>
</comment>
<gene>
    <name evidence="1" type="ORF">DY78_GL001661</name>
</gene>
<evidence type="ECO:0000313" key="1">
    <source>
        <dbReference type="EMBL" id="KRO28971.1"/>
    </source>
</evidence>
<accession>A0A0R2NX45</accession>
<dbReference type="EMBL" id="AYGX02000023">
    <property type="protein sequence ID" value="KRO28971.1"/>
    <property type="molecule type" value="Genomic_DNA"/>
</dbReference>
<organism evidence="1 2">
    <name type="scientific">Lactiplantibacillus fabifermentans DSM 21115</name>
    <dbReference type="NCBI Taxonomy" id="1413187"/>
    <lineage>
        <taxon>Bacteria</taxon>
        <taxon>Bacillati</taxon>
        <taxon>Bacillota</taxon>
        <taxon>Bacilli</taxon>
        <taxon>Lactobacillales</taxon>
        <taxon>Lactobacillaceae</taxon>
        <taxon>Lactiplantibacillus</taxon>
    </lineage>
</organism>
<reference evidence="1 2" key="1">
    <citation type="journal article" date="2015" name="Genome Announc.">
        <title>Expanding the biotechnology potential of lactobacilli through comparative genomics of 213 strains and associated genera.</title>
        <authorList>
            <person name="Sun Z."/>
            <person name="Harris H.M."/>
            <person name="McCann A."/>
            <person name="Guo C."/>
            <person name="Argimon S."/>
            <person name="Zhang W."/>
            <person name="Yang X."/>
            <person name="Jeffery I.B."/>
            <person name="Cooney J.C."/>
            <person name="Kagawa T.F."/>
            <person name="Liu W."/>
            <person name="Song Y."/>
            <person name="Salvetti E."/>
            <person name="Wrobel A."/>
            <person name="Rasinkangas P."/>
            <person name="Parkhill J."/>
            <person name="Rea M.C."/>
            <person name="O'Sullivan O."/>
            <person name="Ritari J."/>
            <person name="Douillard F.P."/>
            <person name="Paul Ross R."/>
            <person name="Yang R."/>
            <person name="Briner A.E."/>
            <person name="Felis G.E."/>
            <person name="de Vos W.M."/>
            <person name="Barrangou R."/>
            <person name="Klaenhammer T.R."/>
            <person name="Caufield P.W."/>
            <person name="Cui Y."/>
            <person name="Zhang H."/>
            <person name="O'Toole P.W."/>
        </authorList>
    </citation>
    <scope>NUCLEOTIDE SEQUENCE [LARGE SCALE GENOMIC DNA]</scope>
    <source>
        <strain evidence="1 2">DSM 21115</strain>
    </source>
</reference>
<dbReference type="RefSeq" id="WP_024626334.1">
    <property type="nucleotide sequence ID" value="NZ_AYGX02000023.1"/>
</dbReference>
<dbReference type="AlphaFoldDB" id="A0A0R2NX45"/>
<protein>
    <submittedName>
        <fullName evidence="1">Uncharacterized protein</fullName>
    </submittedName>
</protein>
<dbReference type="Proteomes" id="UP000050920">
    <property type="component" value="Unassembled WGS sequence"/>
</dbReference>
<evidence type="ECO:0000313" key="2">
    <source>
        <dbReference type="Proteomes" id="UP000050920"/>
    </source>
</evidence>
<proteinExistence type="predicted"/>
<keyword evidence="2" id="KW-1185">Reference proteome</keyword>
<sequence>MAKEQTISAVWPEFVKSAAYQAVNIYPDGLIKESVKYFNDLLTSQFPLAWSQWQINEISLTMHAFVEQGLFDPDPDAIEILNATYAAIRAFLRFLVAADKIKVSSAQLEGLLTEVEDEDGQVTRESADVDALPRVVDLGDGLPQWQAATMEKLLHYTRDWVAAYFESATWKNRKLNASEELLSTLVETLSVSAYVDYRKTPKSWTKTAIVGVMTNTFVTETEFSDDEYLMIAPALKAFIGFVGQKGWLNAKRASDYQRYISAGEPVMLGLAQDQADDDTADDFGNDVNDLLKYPEALTALAKAIDPDSDQDYLKEHQ</sequence>
<name>A0A0R2NX45_9LACO</name>